<gene>
    <name evidence="3" type="ORF">D9V41_14200</name>
</gene>
<dbReference type="InterPro" id="IPR043426">
    <property type="entry name" value="MltB-like"/>
</dbReference>
<feature type="signal peptide" evidence="1">
    <location>
        <begin position="1"/>
        <end position="18"/>
    </location>
</feature>
<dbReference type="OrthoDB" id="9796191at2"/>
<keyword evidence="1" id="KW-0732">Signal</keyword>
<accession>A0A3L8PIF5</accession>
<dbReference type="GO" id="GO:0008933">
    <property type="term" value="F:peptidoglycan lytic transglycosylase activity"/>
    <property type="evidence" value="ECO:0007669"/>
    <property type="project" value="TreeGrafter"/>
</dbReference>
<dbReference type="InterPro" id="IPR023346">
    <property type="entry name" value="Lysozyme-like_dom_sf"/>
</dbReference>
<proteinExistence type="predicted"/>
<dbReference type="Gene3D" id="1.10.530.10">
    <property type="match status" value="1"/>
</dbReference>
<dbReference type="AlphaFoldDB" id="A0A3L8PIF5"/>
<reference evidence="3 4" key="1">
    <citation type="submission" date="2018-10" db="EMBL/GenBank/DDBJ databases">
        <title>Aeromicrobium sp. 9W16Y-2 whole genome shotgun sequence.</title>
        <authorList>
            <person name="Li F."/>
        </authorList>
    </citation>
    <scope>NUCLEOTIDE SEQUENCE [LARGE SCALE GENOMIC DNA]</scope>
    <source>
        <strain evidence="3 4">9W16Y-2</strain>
    </source>
</reference>
<dbReference type="Proteomes" id="UP000282515">
    <property type="component" value="Unassembled WGS sequence"/>
</dbReference>
<dbReference type="PANTHER" id="PTHR30163:SF8">
    <property type="entry name" value="LYTIC MUREIN TRANSGLYCOSYLASE"/>
    <property type="match status" value="1"/>
</dbReference>
<organism evidence="3 4">
    <name type="scientific">Aeromicrobium phragmitis</name>
    <dbReference type="NCBI Taxonomy" id="2478914"/>
    <lineage>
        <taxon>Bacteria</taxon>
        <taxon>Bacillati</taxon>
        <taxon>Actinomycetota</taxon>
        <taxon>Actinomycetes</taxon>
        <taxon>Propionibacteriales</taxon>
        <taxon>Nocardioidaceae</taxon>
        <taxon>Aeromicrobium</taxon>
    </lineage>
</organism>
<dbReference type="EMBL" id="RDBF01000012">
    <property type="protein sequence ID" value="RLV54964.1"/>
    <property type="molecule type" value="Genomic_DNA"/>
</dbReference>
<dbReference type="PANTHER" id="PTHR30163">
    <property type="entry name" value="MEMBRANE-BOUND LYTIC MUREIN TRANSGLYCOSYLASE B"/>
    <property type="match status" value="1"/>
</dbReference>
<evidence type="ECO:0000256" key="1">
    <source>
        <dbReference type="SAM" id="SignalP"/>
    </source>
</evidence>
<feature type="domain" description="Transglycosylase SLT" evidence="2">
    <location>
        <begin position="152"/>
        <end position="193"/>
    </location>
</feature>
<evidence type="ECO:0000259" key="2">
    <source>
        <dbReference type="Pfam" id="PF13406"/>
    </source>
</evidence>
<feature type="chain" id="PRO_5039310840" description="Transglycosylase SLT domain-containing protein" evidence="1">
    <location>
        <begin position="19"/>
        <end position="236"/>
    </location>
</feature>
<protein>
    <recommendedName>
        <fullName evidence="2">Transglycosylase SLT domain-containing protein</fullName>
    </recommendedName>
</protein>
<comment type="caution">
    <text evidence="3">The sequence shown here is derived from an EMBL/GenBank/DDBJ whole genome shotgun (WGS) entry which is preliminary data.</text>
</comment>
<evidence type="ECO:0000313" key="3">
    <source>
        <dbReference type="EMBL" id="RLV54964.1"/>
    </source>
</evidence>
<dbReference type="InterPro" id="IPR031304">
    <property type="entry name" value="SLT_2"/>
</dbReference>
<dbReference type="PROSITE" id="PS51257">
    <property type="entry name" value="PROKAR_LIPOPROTEIN"/>
    <property type="match status" value="1"/>
</dbReference>
<dbReference type="GO" id="GO:0009253">
    <property type="term" value="P:peptidoglycan catabolic process"/>
    <property type="evidence" value="ECO:0007669"/>
    <property type="project" value="TreeGrafter"/>
</dbReference>
<dbReference type="RefSeq" id="WP_121795240.1">
    <property type="nucleotide sequence ID" value="NZ_RDBF01000012.1"/>
</dbReference>
<dbReference type="Pfam" id="PF13406">
    <property type="entry name" value="SLT_2"/>
    <property type="match status" value="1"/>
</dbReference>
<sequence length="236" mass="24130">MAPVRSVALAALVTVLLAACGPDGPEFSGPSADPVEAPANATAGDGIATLADPDWVTQSAAATDIPARALAAYAGADRRVRDEDGCAVGWNTLAGIGRIESGHGTIFGGSIGEDGRATDEIRGIPLDGTRGTLAIPDSDGGDLDGDDIWDRAVGPLQFIPETWEEWGADGNGDGTSDPHHIDDAALAAARYLCSVPDDGLGESQGWIAAIRTYNNSAQYQRDVAAAAEEYAQLAGT</sequence>
<name>A0A3L8PIF5_9ACTN</name>
<keyword evidence="4" id="KW-1185">Reference proteome</keyword>
<evidence type="ECO:0000313" key="4">
    <source>
        <dbReference type="Proteomes" id="UP000282515"/>
    </source>
</evidence>
<dbReference type="SUPFAM" id="SSF53955">
    <property type="entry name" value="Lysozyme-like"/>
    <property type="match status" value="1"/>
</dbReference>